<organism evidence="2 3">
    <name type="scientific">Limosilactobacillus pontis</name>
    <dbReference type="NCBI Taxonomy" id="35787"/>
    <lineage>
        <taxon>Bacteria</taxon>
        <taxon>Bacillati</taxon>
        <taxon>Bacillota</taxon>
        <taxon>Bacilli</taxon>
        <taxon>Lactobacillales</taxon>
        <taxon>Lactobacillaceae</taxon>
        <taxon>Limosilactobacillus</taxon>
    </lineage>
</organism>
<name>A0A2J6NPF7_9LACO</name>
<dbReference type="InterPro" id="IPR000835">
    <property type="entry name" value="HTH_MarR-typ"/>
</dbReference>
<gene>
    <name evidence="2" type="ORF">CK797_02895</name>
</gene>
<dbReference type="PANTHER" id="PTHR33164:SF43">
    <property type="entry name" value="HTH-TYPE TRANSCRIPTIONAL REPRESSOR YETL"/>
    <property type="match status" value="1"/>
</dbReference>
<dbReference type="InterPro" id="IPR036388">
    <property type="entry name" value="WH-like_DNA-bd_sf"/>
</dbReference>
<accession>A0A2J6NPF7</accession>
<dbReference type="SUPFAM" id="SSF46785">
    <property type="entry name" value="Winged helix' DNA-binding domain"/>
    <property type="match status" value="1"/>
</dbReference>
<dbReference type="PROSITE" id="PS50995">
    <property type="entry name" value="HTH_MARR_2"/>
    <property type="match status" value="1"/>
</dbReference>
<dbReference type="Proteomes" id="UP000239920">
    <property type="component" value="Unassembled WGS sequence"/>
</dbReference>
<dbReference type="Gene3D" id="1.10.10.10">
    <property type="entry name" value="Winged helix-like DNA-binding domain superfamily/Winged helix DNA-binding domain"/>
    <property type="match status" value="1"/>
</dbReference>
<dbReference type="OrthoDB" id="2310319at2"/>
<dbReference type="InterPro" id="IPR039422">
    <property type="entry name" value="MarR/SlyA-like"/>
</dbReference>
<evidence type="ECO:0000313" key="2">
    <source>
        <dbReference type="EMBL" id="PMB83210.1"/>
    </source>
</evidence>
<proteinExistence type="predicted"/>
<reference evidence="2 3" key="1">
    <citation type="submission" date="2017-09" db="EMBL/GenBank/DDBJ databases">
        <title>Bacterial strain isolated from the female urinary microbiota.</title>
        <authorList>
            <person name="Thomas-White K."/>
            <person name="Kumar N."/>
            <person name="Forster S."/>
            <person name="Putonti C."/>
            <person name="Lawley T."/>
            <person name="Wolfe A.J."/>
        </authorList>
    </citation>
    <scope>NUCLEOTIDE SEQUENCE [LARGE SCALE GENOMIC DNA]</scope>
    <source>
        <strain evidence="2 3">UMB0683</strain>
    </source>
</reference>
<evidence type="ECO:0000313" key="3">
    <source>
        <dbReference type="Proteomes" id="UP000239920"/>
    </source>
</evidence>
<dbReference type="GO" id="GO:0006950">
    <property type="term" value="P:response to stress"/>
    <property type="evidence" value="ECO:0007669"/>
    <property type="project" value="TreeGrafter"/>
</dbReference>
<comment type="caution">
    <text evidence="2">The sequence shown here is derived from an EMBL/GenBank/DDBJ whole genome shotgun (WGS) entry which is preliminary data.</text>
</comment>
<dbReference type="InterPro" id="IPR036390">
    <property type="entry name" value="WH_DNA-bd_sf"/>
</dbReference>
<dbReference type="GO" id="GO:0003700">
    <property type="term" value="F:DNA-binding transcription factor activity"/>
    <property type="evidence" value="ECO:0007669"/>
    <property type="project" value="InterPro"/>
</dbReference>
<dbReference type="AlphaFoldDB" id="A0A2J6NPF7"/>
<dbReference type="PANTHER" id="PTHR33164">
    <property type="entry name" value="TRANSCRIPTIONAL REGULATOR, MARR FAMILY"/>
    <property type="match status" value="1"/>
</dbReference>
<evidence type="ECO:0000259" key="1">
    <source>
        <dbReference type="PROSITE" id="PS50995"/>
    </source>
</evidence>
<feature type="domain" description="HTH marR-type" evidence="1">
    <location>
        <begin position="1"/>
        <end position="134"/>
    </location>
</feature>
<dbReference type="EMBL" id="PNFV01000002">
    <property type="protein sequence ID" value="PMB83210.1"/>
    <property type="molecule type" value="Genomic_DNA"/>
</dbReference>
<protein>
    <recommendedName>
        <fullName evidence="1">HTH marR-type domain-containing protein</fullName>
    </recommendedName>
</protein>
<dbReference type="RefSeq" id="WP_104688307.1">
    <property type="nucleotide sequence ID" value="NZ_PNFV01000002.1"/>
</dbReference>
<sequence length="142" mass="16600">MKNYIQRYLHDWLAFNRIYEQLATRNDLSFAELSVLLALEDHNYCATNRQLVQDTGLSKQTISSLVQKMVRNDLMSLTLNPNDKRSKLVRLTTRGQEWANQILGDVHRFETKTMSSLGAEKTRQLNGLNEELLKRMEEEVQK</sequence>
<dbReference type="SMART" id="SM00347">
    <property type="entry name" value="HTH_MARR"/>
    <property type="match status" value="1"/>
</dbReference>
<dbReference type="Pfam" id="PF12802">
    <property type="entry name" value="MarR_2"/>
    <property type="match status" value="1"/>
</dbReference>